<dbReference type="SUPFAM" id="SSF48435">
    <property type="entry name" value="Bacterial muramidases"/>
    <property type="match status" value="1"/>
</dbReference>
<protein>
    <submittedName>
        <fullName evidence="6">Lytic transglycosylase domain-containing protein</fullName>
    </submittedName>
</protein>
<dbReference type="CDD" id="cd13401">
    <property type="entry name" value="Slt70-like"/>
    <property type="match status" value="1"/>
</dbReference>
<dbReference type="InterPro" id="IPR008258">
    <property type="entry name" value="Transglycosylase_SLT_dom_1"/>
</dbReference>
<dbReference type="EMBL" id="JAAIKE010000002">
    <property type="protein sequence ID" value="NEX45969.1"/>
    <property type="molecule type" value="Genomic_DNA"/>
</dbReference>
<dbReference type="InterPro" id="IPR000189">
    <property type="entry name" value="Transglyc_AS"/>
</dbReference>
<organism evidence="6 7">
    <name type="scientific">Pseudotabrizicola algicola</name>
    <dbReference type="NCBI Taxonomy" id="2709381"/>
    <lineage>
        <taxon>Bacteria</taxon>
        <taxon>Pseudomonadati</taxon>
        <taxon>Pseudomonadota</taxon>
        <taxon>Alphaproteobacteria</taxon>
        <taxon>Rhodobacterales</taxon>
        <taxon>Paracoccaceae</taxon>
        <taxon>Pseudotabrizicola</taxon>
    </lineage>
</organism>
<proteinExistence type="inferred from homology"/>
<dbReference type="Gene3D" id="1.10.530.10">
    <property type="match status" value="1"/>
</dbReference>
<feature type="signal peptide" evidence="4">
    <location>
        <begin position="1"/>
        <end position="28"/>
    </location>
</feature>
<dbReference type="GO" id="GO:0004553">
    <property type="term" value="F:hydrolase activity, hydrolyzing O-glycosyl compounds"/>
    <property type="evidence" value="ECO:0007669"/>
    <property type="project" value="InterPro"/>
</dbReference>
<name>A0A6B3RS75_9RHOB</name>
<evidence type="ECO:0000256" key="1">
    <source>
        <dbReference type="ARBA" id="ARBA00007734"/>
    </source>
</evidence>
<dbReference type="InterPro" id="IPR023346">
    <property type="entry name" value="Lysozyme-like_dom_sf"/>
</dbReference>
<dbReference type="PROSITE" id="PS00922">
    <property type="entry name" value="TRANSGLYCOSYLASE"/>
    <property type="match status" value="1"/>
</dbReference>
<dbReference type="Proteomes" id="UP000481421">
    <property type="component" value="Unassembled WGS sequence"/>
</dbReference>
<gene>
    <name evidence="6" type="ORF">G3572_07115</name>
</gene>
<keyword evidence="3 4" id="KW-0732">Signal</keyword>
<dbReference type="GO" id="GO:0016020">
    <property type="term" value="C:membrane"/>
    <property type="evidence" value="ECO:0007669"/>
    <property type="project" value="InterPro"/>
</dbReference>
<dbReference type="GO" id="GO:0042597">
    <property type="term" value="C:periplasmic space"/>
    <property type="evidence" value="ECO:0007669"/>
    <property type="project" value="InterPro"/>
</dbReference>
<accession>A0A6B3RS75</accession>
<evidence type="ECO:0000256" key="4">
    <source>
        <dbReference type="SAM" id="SignalP"/>
    </source>
</evidence>
<evidence type="ECO:0000313" key="6">
    <source>
        <dbReference type="EMBL" id="NEX45969.1"/>
    </source>
</evidence>
<dbReference type="InterPro" id="IPR008939">
    <property type="entry name" value="Lytic_TGlycosylase_superhlx_U"/>
</dbReference>
<dbReference type="PANTHER" id="PTHR37423:SF2">
    <property type="entry name" value="MEMBRANE-BOUND LYTIC MUREIN TRANSGLYCOSYLASE C"/>
    <property type="match status" value="1"/>
</dbReference>
<feature type="domain" description="Transglycosylase SLT" evidence="5">
    <location>
        <begin position="494"/>
        <end position="595"/>
    </location>
</feature>
<dbReference type="GO" id="GO:0000270">
    <property type="term" value="P:peptidoglycan metabolic process"/>
    <property type="evidence" value="ECO:0007669"/>
    <property type="project" value="InterPro"/>
</dbReference>
<dbReference type="GO" id="GO:0008933">
    <property type="term" value="F:peptidoglycan lytic transglycosylase activity"/>
    <property type="evidence" value="ECO:0007669"/>
    <property type="project" value="InterPro"/>
</dbReference>
<comment type="similarity">
    <text evidence="2">Belongs to the virb1 family.</text>
</comment>
<evidence type="ECO:0000256" key="3">
    <source>
        <dbReference type="ARBA" id="ARBA00022729"/>
    </source>
</evidence>
<sequence>MSRTRKTILFGLLASFTLALTPLSPARADETQAMRQVLSRMAAKDWDAATAAAPHDLARDIVAWTKLRAGDGTLGEYEAFLARRPDWPGLPFLRQKGETAVARSTTPERVVAYFGTRAPQTGEGAVALVRALQALGRQDLAEDRAMQAWSELVLGAEDEQALLSLAPQSVALVHELRMDRLLWQERRTEAQRLMPRLSPDWQALAKARIGLQTGVDGVNALINAVPNSRAGDAGLAYDRFIWRMKRDMYDEALPLILERSASAAALGDPQAWAARRAVLTRWLMRQNRPAEAYRVASAHHLTSGGSYADLEFLAGFVALRRLNDPARALAHFRHLEAGVATPISLSRALYWQGRAHEAAGARDAAQTAYRAAARHQTAYYGLLAAEKLGLQLDASLVNAPRLADWRQAAWTRSSVHQAALLALRAGDRTLAKRFWIHLAESLDATGLDQLGDMALALNEPHIAVLVGKHAAERSVILPRAYYPVTDLVPDGLHVSRAFALAIARRESEFEPAARSGADARGLMQLLPGTAKMMATKLSLPYDEARLTRDPGYNAQLGSAYLRQLIDEFGPSIALVASGYNAGPGRPRRWITEYGDPRRPDVDVIDWVESIPFTETRTYVMRVIEGVILYRAKLRGTPGPVNVTGELRG</sequence>
<dbReference type="AlphaFoldDB" id="A0A6B3RS75"/>
<dbReference type="Pfam" id="PF01464">
    <property type="entry name" value="SLT"/>
    <property type="match status" value="1"/>
</dbReference>
<dbReference type="PANTHER" id="PTHR37423">
    <property type="entry name" value="SOLUBLE LYTIC MUREIN TRANSGLYCOSYLASE-RELATED"/>
    <property type="match status" value="1"/>
</dbReference>
<dbReference type="Gene3D" id="1.25.20.10">
    <property type="entry name" value="Bacterial muramidases"/>
    <property type="match status" value="1"/>
</dbReference>
<keyword evidence="7" id="KW-1185">Reference proteome</keyword>
<evidence type="ECO:0000313" key="7">
    <source>
        <dbReference type="Proteomes" id="UP000481421"/>
    </source>
</evidence>
<comment type="caution">
    <text evidence="6">The sequence shown here is derived from an EMBL/GenBank/DDBJ whole genome shotgun (WGS) entry which is preliminary data.</text>
</comment>
<feature type="chain" id="PRO_5025503058" evidence="4">
    <location>
        <begin position="29"/>
        <end position="648"/>
    </location>
</feature>
<evidence type="ECO:0000259" key="5">
    <source>
        <dbReference type="Pfam" id="PF01464"/>
    </source>
</evidence>
<dbReference type="RefSeq" id="WP_164610254.1">
    <property type="nucleotide sequence ID" value="NZ_JAAIKE010000002.1"/>
</dbReference>
<comment type="similarity">
    <text evidence="1">Belongs to the transglycosylase Slt family.</text>
</comment>
<reference evidence="6 7" key="1">
    <citation type="submission" date="2020-02" db="EMBL/GenBank/DDBJ databases">
        <title>Rhodobacter algicola sp. nov., isolated from microalga culture.</title>
        <authorList>
            <person name="Park C.-Y."/>
        </authorList>
    </citation>
    <scope>NUCLEOTIDE SEQUENCE [LARGE SCALE GENOMIC DNA]</scope>
    <source>
        <strain evidence="6 7">ETT8</strain>
    </source>
</reference>
<evidence type="ECO:0000256" key="2">
    <source>
        <dbReference type="ARBA" id="ARBA00009387"/>
    </source>
</evidence>
<dbReference type="SUPFAM" id="SSF53955">
    <property type="entry name" value="Lysozyme-like"/>
    <property type="match status" value="1"/>
</dbReference>